<dbReference type="SUPFAM" id="SSF55073">
    <property type="entry name" value="Nucleotide cyclase"/>
    <property type="match status" value="1"/>
</dbReference>
<dbReference type="Pfam" id="PF13426">
    <property type="entry name" value="PAS_9"/>
    <property type="match status" value="1"/>
</dbReference>
<dbReference type="SMART" id="SM00267">
    <property type="entry name" value="GGDEF"/>
    <property type="match status" value="1"/>
</dbReference>
<dbReference type="InterPro" id="IPR052155">
    <property type="entry name" value="Biofilm_reg_signaling"/>
</dbReference>
<dbReference type="NCBIfam" id="TIGR00254">
    <property type="entry name" value="GGDEF"/>
    <property type="match status" value="1"/>
</dbReference>
<dbReference type="Gene3D" id="3.30.70.270">
    <property type="match status" value="1"/>
</dbReference>
<dbReference type="RefSeq" id="WP_238895704.1">
    <property type="nucleotide sequence ID" value="NZ_JAKOGG010000004.1"/>
</dbReference>
<keyword evidence="2" id="KW-1003">Cell membrane</keyword>
<dbReference type="InterPro" id="IPR000700">
    <property type="entry name" value="PAS-assoc_C"/>
</dbReference>
<evidence type="ECO:0000259" key="7">
    <source>
        <dbReference type="PROSITE" id="PS50112"/>
    </source>
</evidence>
<dbReference type="PROSITE" id="PS50887">
    <property type="entry name" value="GGDEF"/>
    <property type="match status" value="1"/>
</dbReference>
<evidence type="ECO:0000256" key="4">
    <source>
        <dbReference type="ARBA" id="ARBA00022989"/>
    </source>
</evidence>
<evidence type="ECO:0000259" key="9">
    <source>
        <dbReference type="PROSITE" id="PS50883"/>
    </source>
</evidence>
<feature type="transmembrane region" description="Helical" evidence="6">
    <location>
        <begin position="104"/>
        <end position="124"/>
    </location>
</feature>
<reference evidence="11 12" key="1">
    <citation type="submission" date="2022-02" db="EMBL/GenBank/DDBJ databases">
        <authorList>
            <person name="Zhuang L."/>
        </authorList>
    </citation>
    <scope>NUCLEOTIDE SEQUENCE [LARGE SCALE GENOMIC DNA]</scope>
    <source>
        <strain evidence="11 12">C32</strain>
    </source>
</reference>
<reference evidence="12" key="2">
    <citation type="submission" date="2023-07" db="EMBL/GenBank/DDBJ databases">
        <title>Shewanella mangrovi sp. nov., an acetaldehyde- degrading bacterium isolated from mangrove sediment.</title>
        <authorList>
            <person name="Liu Y."/>
        </authorList>
    </citation>
    <scope>NUCLEOTIDE SEQUENCE [LARGE SCALE GENOMIC DNA]</scope>
    <source>
        <strain evidence="12">C32</strain>
    </source>
</reference>
<dbReference type="InterPro" id="IPR011620">
    <property type="entry name" value="Sig_transdc_His_kinase_LytS_TM"/>
</dbReference>
<evidence type="ECO:0000313" key="12">
    <source>
        <dbReference type="Proteomes" id="UP001201549"/>
    </source>
</evidence>
<feature type="domain" description="PAS" evidence="7">
    <location>
        <begin position="232"/>
        <end position="275"/>
    </location>
</feature>
<protein>
    <submittedName>
        <fullName evidence="11">EAL domain-containing protein</fullName>
    </submittedName>
</protein>
<dbReference type="EMBL" id="JAKOGG010000004">
    <property type="protein sequence ID" value="MCS4556301.1"/>
    <property type="molecule type" value="Genomic_DNA"/>
</dbReference>
<dbReference type="PROSITE" id="PS50883">
    <property type="entry name" value="EAL"/>
    <property type="match status" value="1"/>
</dbReference>
<dbReference type="SUPFAM" id="SSF55785">
    <property type="entry name" value="PYP-like sensor domain (PAS domain)"/>
    <property type="match status" value="3"/>
</dbReference>
<dbReference type="InterPro" id="IPR001610">
    <property type="entry name" value="PAC"/>
</dbReference>
<dbReference type="InterPro" id="IPR000160">
    <property type="entry name" value="GGDEF_dom"/>
</dbReference>
<dbReference type="Gene3D" id="3.30.450.20">
    <property type="entry name" value="PAS domain"/>
    <property type="match status" value="3"/>
</dbReference>
<dbReference type="Proteomes" id="UP001201549">
    <property type="component" value="Unassembled WGS sequence"/>
</dbReference>
<evidence type="ECO:0000256" key="5">
    <source>
        <dbReference type="ARBA" id="ARBA00023136"/>
    </source>
</evidence>
<dbReference type="SMART" id="SM00086">
    <property type="entry name" value="PAC"/>
    <property type="match status" value="3"/>
</dbReference>
<evidence type="ECO:0000256" key="3">
    <source>
        <dbReference type="ARBA" id="ARBA00022692"/>
    </source>
</evidence>
<keyword evidence="4 6" id="KW-1133">Transmembrane helix</keyword>
<dbReference type="InterPro" id="IPR029787">
    <property type="entry name" value="Nucleotide_cyclase"/>
</dbReference>
<dbReference type="SMART" id="SM00052">
    <property type="entry name" value="EAL"/>
    <property type="match status" value="1"/>
</dbReference>
<dbReference type="PROSITE" id="PS50112">
    <property type="entry name" value="PAS"/>
    <property type="match status" value="2"/>
</dbReference>
<dbReference type="InterPro" id="IPR043128">
    <property type="entry name" value="Rev_trsase/Diguanyl_cyclase"/>
</dbReference>
<dbReference type="NCBIfam" id="TIGR00229">
    <property type="entry name" value="sensory_box"/>
    <property type="match status" value="3"/>
</dbReference>
<keyword evidence="12" id="KW-1185">Reference proteome</keyword>
<dbReference type="CDD" id="cd01949">
    <property type="entry name" value="GGDEF"/>
    <property type="match status" value="1"/>
</dbReference>
<comment type="subcellular location">
    <subcellularLocation>
        <location evidence="1">Cell membrane</location>
        <topology evidence="1">Multi-pass membrane protein</topology>
    </subcellularLocation>
</comment>
<evidence type="ECO:0000256" key="1">
    <source>
        <dbReference type="ARBA" id="ARBA00004651"/>
    </source>
</evidence>
<feature type="transmembrane region" description="Helical" evidence="6">
    <location>
        <begin position="136"/>
        <end position="158"/>
    </location>
</feature>
<feature type="transmembrane region" description="Helical" evidence="6">
    <location>
        <begin position="70"/>
        <end position="98"/>
    </location>
</feature>
<keyword evidence="3 6" id="KW-0812">Transmembrane</keyword>
<dbReference type="Pfam" id="PF00990">
    <property type="entry name" value="GGDEF"/>
    <property type="match status" value="1"/>
</dbReference>
<dbReference type="Pfam" id="PF00563">
    <property type="entry name" value="EAL"/>
    <property type="match status" value="1"/>
</dbReference>
<organism evidence="11 12">
    <name type="scientific">Shewanella electrica</name>
    <dbReference type="NCBI Taxonomy" id="515560"/>
    <lineage>
        <taxon>Bacteria</taxon>
        <taxon>Pseudomonadati</taxon>
        <taxon>Pseudomonadota</taxon>
        <taxon>Gammaproteobacteria</taxon>
        <taxon>Alteromonadales</taxon>
        <taxon>Shewanellaceae</taxon>
        <taxon>Shewanella</taxon>
    </lineage>
</organism>
<dbReference type="PROSITE" id="PS50113">
    <property type="entry name" value="PAC"/>
    <property type="match status" value="2"/>
</dbReference>
<dbReference type="PANTHER" id="PTHR44757:SF2">
    <property type="entry name" value="BIOFILM ARCHITECTURE MAINTENANCE PROTEIN MBAA"/>
    <property type="match status" value="1"/>
</dbReference>
<proteinExistence type="predicted"/>
<feature type="domain" description="EAL" evidence="9">
    <location>
        <begin position="757"/>
        <end position="1012"/>
    </location>
</feature>
<dbReference type="InterPro" id="IPR000014">
    <property type="entry name" value="PAS"/>
</dbReference>
<dbReference type="PANTHER" id="PTHR44757">
    <property type="entry name" value="DIGUANYLATE CYCLASE DGCP"/>
    <property type="match status" value="1"/>
</dbReference>
<dbReference type="Gene3D" id="3.20.20.450">
    <property type="entry name" value="EAL domain"/>
    <property type="match status" value="1"/>
</dbReference>
<evidence type="ECO:0000259" key="10">
    <source>
        <dbReference type="PROSITE" id="PS50887"/>
    </source>
</evidence>
<dbReference type="Pfam" id="PF08447">
    <property type="entry name" value="PAS_3"/>
    <property type="match status" value="2"/>
</dbReference>
<feature type="domain" description="PAC" evidence="8">
    <location>
        <begin position="279"/>
        <end position="330"/>
    </location>
</feature>
<feature type="transmembrane region" description="Helical" evidence="6">
    <location>
        <begin position="170"/>
        <end position="190"/>
    </location>
</feature>
<evidence type="ECO:0000256" key="2">
    <source>
        <dbReference type="ARBA" id="ARBA00022475"/>
    </source>
</evidence>
<feature type="domain" description="GGDEF" evidence="10">
    <location>
        <begin position="615"/>
        <end position="748"/>
    </location>
</feature>
<keyword evidence="5 6" id="KW-0472">Membrane</keyword>
<dbReference type="SMART" id="SM00091">
    <property type="entry name" value="PAS"/>
    <property type="match status" value="3"/>
</dbReference>
<name>A0ABT2FJ03_9GAMM</name>
<dbReference type="InterPro" id="IPR035965">
    <property type="entry name" value="PAS-like_dom_sf"/>
</dbReference>
<gene>
    <name evidence="11" type="ORF">L9G74_07625</name>
</gene>
<sequence>MTQGILLALVQNAALLLVLAIVYEAVPLRKSRQYKLAWRVLAGALIGGLAMAMMLTPWNVQPGIIYDARSILLCMTGLFFGVIPTVVAAVIATLYRLYLGGLGMWIGVMVIWSAALFGLGWRFWRHWRQVPLQDISVAEMLLVSFAVQVPIILCNLILPLELAMNVMFDLAVPFFTLFPLANAGLGYLLAQRLQHEQDQRIKLQDDFLFRSQFDSGNIGISIASVDMHWLKVNPSLCKILGYREAELLQMTWAELTHPEDLATDLQHYHQMMCGTIDGYELEKRFIHKNGDAVYCKITVSCKRVHGAVQLVIAGYINVTDAKLAEQQLKNSYQQLELVLASSGQGYWVWDIPTDKLMLDARSAEMLGCSEQALAEGGRQLWYSAIERADLPHVLAELERHFAGDSASFHCEYRFNRLDGVQRWFRVHGKVIERNEQGSAIKMCGVHEDITEHKQRESSLKLAASVYKNSTEAMAVVNDKGRIITINPAFSQITGYRETDILGHSIRLLRSVQHAAIDYRHIRAELKREKCWQGELWLKCRNNREIVVWLSINLLADDGAQAHRWVMLFSDITEKKNTEQVIWQQANYDPLTGLPNRRMFIEQLNQEIRQAQRRHAKFALLFLDLDFFKEVNDTLGHDMGDLLLRDTAERLRSCVRETDFVARLGGDEFTLLLLNAQSSKDVERVAQQILKRLAEPFQLGEENAYISGSIGITMFPDDGHNEELLLKHADQAMYAAKSQGRNRFNYFTSSMQLQAKYRMKLIQDLRAAVQADSFELCYQPIVNLTTNQVDKVEGLLRWSTAERGPVSPAEFIPVAEDTGMILDIGDWVFRQAVDQCARWQQRYQIDMQISINKSPIQFRDEGARFEQWLDYLKQKSVAGCCICIEITEGLLLEANETISNKLLTYRDIGIQVSLDDFGTGYSSLAYLKRFDIDYLKIDRSFTNQIDVDENNVTLCEAIIVMAHKLGIKVIAEGVENAEQAAILQRMGCDYAQGYFYSQAVTASQFEQQYLHRNSSISSS</sequence>
<feature type="domain" description="PAC" evidence="8">
    <location>
        <begin position="408"/>
        <end position="461"/>
    </location>
</feature>
<evidence type="ECO:0000259" key="8">
    <source>
        <dbReference type="PROSITE" id="PS50113"/>
    </source>
</evidence>
<comment type="caution">
    <text evidence="11">The sequence shown here is derived from an EMBL/GenBank/DDBJ whole genome shotgun (WGS) entry which is preliminary data.</text>
</comment>
<evidence type="ECO:0000313" key="11">
    <source>
        <dbReference type="EMBL" id="MCS4556301.1"/>
    </source>
</evidence>
<dbReference type="InterPro" id="IPR001633">
    <property type="entry name" value="EAL_dom"/>
</dbReference>
<dbReference type="CDD" id="cd00130">
    <property type="entry name" value="PAS"/>
    <property type="match status" value="3"/>
</dbReference>
<dbReference type="Pfam" id="PF07694">
    <property type="entry name" value="5TM-5TMR_LYT"/>
    <property type="match status" value="1"/>
</dbReference>
<dbReference type="SUPFAM" id="SSF141868">
    <property type="entry name" value="EAL domain-like"/>
    <property type="match status" value="1"/>
</dbReference>
<accession>A0ABT2FJ03</accession>
<feature type="domain" description="PAS" evidence="7">
    <location>
        <begin position="458"/>
        <end position="513"/>
    </location>
</feature>
<dbReference type="InterPro" id="IPR013655">
    <property type="entry name" value="PAS_fold_3"/>
</dbReference>
<dbReference type="InterPro" id="IPR035919">
    <property type="entry name" value="EAL_sf"/>
</dbReference>
<evidence type="ECO:0000256" key="6">
    <source>
        <dbReference type="SAM" id="Phobius"/>
    </source>
</evidence>
<dbReference type="CDD" id="cd01948">
    <property type="entry name" value="EAL"/>
    <property type="match status" value="1"/>
</dbReference>
<feature type="transmembrane region" description="Helical" evidence="6">
    <location>
        <begin position="36"/>
        <end position="58"/>
    </location>
</feature>